<comment type="caution">
    <text evidence="2">The sequence shown here is derived from an EMBL/GenBank/DDBJ whole genome shotgun (WGS) entry which is preliminary data.</text>
</comment>
<dbReference type="EMBL" id="CADEBC010000088">
    <property type="protein sequence ID" value="CAB3222414.1"/>
    <property type="molecule type" value="Genomic_DNA"/>
</dbReference>
<evidence type="ECO:0000313" key="2">
    <source>
        <dbReference type="EMBL" id="CAB3222414.1"/>
    </source>
</evidence>
<feature type="region of interest" description="Disordered" evidence="1">
    <location>
        <begin position="1"/>
        <end position="21"/>
    </location>
</feature>
<keyword evidence="3" id="KW-1185">Reference proteome</keyword>
<dbReference type="AlphaFoldDB" id="A0A8S0YU52"/>
<evidence type="ECO:0000313" key="3">
    <source>
        <dbReference type="Proteomes" id="UP000494106"/>
    </source>
</evidence>
<reference evidence="2 3" key="1">
    <citation type="submission" date="2020-04" db="EMBL/GenBank/DDBJ databases">
        <authorList>
            <person name="Wallbank WR R."/>
            <person name="Pardo Diaz C."/>
            <person name="Kozak K."/>
            <person name="Martin S."/>
            <person name="Jiggins C."/>
            <person name="Moest M."/>
            <person name="Warren A I."/>
            <person name="Byers J.R.P. K."/>
            <person name="Montejo-Kovacevich G."/>
            <person name="Yen C E."/>
        </authorList>
    </citation>
    <scope>NUCLEOTIDE SEQUENCE [LARGE SCALE GENOMIC DNA]</scope>
</reference>
<accession>A0A8S0YU52</accession>
<evidence type="ECO:0000256" key="1">
    <source>
        <dbReference type="SAM" id="MobiDB-lite"/>
    </source>
</evidence>
<dbReference type="OrthoDB" id="8062432at2759"/>
<proteinExistence type="predicted"/>
<gene>
    <name evidence="2" type="ORF">APLA_LOCUS1038</name>
</gene>
<dbReference type="Proteomes" id="UP000494106">
    <property type="component" value="Unassembled WGS sequence"/>
</dbReference>
<protein>
    <submittedName>
        <fullName evidence="2">Uncharacterized protein</fullName>
    </submittedName>
</protein>
<organism evidence="2 3">
    <name type="scientific">Arctia plantaginis</name>
    <name type="common">Wood tiger moth</name>
    <name type="synonym">Phalaena plantaginis</name>
    <dbReference type="NCBI Taxonomy" id="874455"/>
    <lineage>
        <taxon>Eukaryota</taxon>
        <taxon>Metazoa</taxon>
        <taxon>Ecdysozoa</taxon>
        <taxon>Arthropoda</taxon>
        <taxon>Hexapoda</taxon>
        <taxon>Insecta</taxon>
        <taxon>Pterygota</taxon>
        <taxon>Neoptera</taxon>
        <taxon>Endopterygota</taxon>
        <taxon>Lepidoptera</taxon>
        <taxon>Glossata</taxon>
        <taxon>Ditrysia</taxon>
        <taxon>Noctuoidea</taxon>
        <taxon>Erebidae</taxon>
        <taxon>Arctiinae</taxon>
        <taxon>Arctia</taxon>
    </lineage>
</organism>
<feature type="compositionally biased region" description="Polar residues" evidence="1">
    <location>
        <begin position="73"/>
        <end position="89"/>
    </location>
</feature>
<feature type="compositionally biased region" description="Polar residues" evidence="1">
    <location>
        <begin position="98"/>
        <end position="110"/>
    </location>
</feature>
<feature type="region of interest" description="Disordered" evidence="1">
    <location>
        <begin position="36"/>
        <end position="110"/>
    </location>
</feature>
<name>A0A8S0YU52_ARCPL</name>
<sequence>MVKKLKKLKSGQAATNMKKPKCEDLLSFLNPYISNEDETFSNFPPNNVSQDSSNEDNSLLDDTHSRDSPGLSVGTSQSTIRNRAGSSEDSSPRPYKINSRSLDTPPQLSPTHSLLQEYLEKKYSAKKNKSDKIVDFFKNLGETVSNFQLFQVIKIVTDAEEMVFRDKSKPQYVLELSKENSPPIRLTERTNSEVRVALAKIYKVRISESHSFKQKMAEAQEEARIRNNSHKNLC</sequence>